<evidence type="ECO:0000313" key="2">
    <source>
        <dbReference type="Proteomes" id="UP000075420"/>
    </source>
</evidence>
<evidence type="ECO:0008006" key="3">
    <source>
        <dbReference type="Google" id="ProtNLM"/>
    </source>
</evidence>
<dbReference type="EMBL" id="JELY01003358">
    <property type="protein sequence ID" value="KYF49444.1"/>
    <property type="molecule type" value="Genomic_DNA"/>
</dbReference>
<organism evidence="1 2">
    <name type="scientific">Sorangium cellulosum</name>
    <name type="common">Polyangium cellulosum</name>
    <dbReference type="NCBI Taxonomy" id="56"/>
    <lineage>
        <taxon>Bacteria</taxon>
        <taxon>Pseudomonadati</taxon>
        <taxon>Myxococcota</taxon>
        <taxon>Polyangia</taxon>
        <taxon>Polyangiales</taxon>
        <taxon>Polyangiaceae</taxon>
        <taxon>Sorangium</taxon>
    </lineage>
</organism>
<dbReference type="AlphaFoldDB" id="A0A150P2P4"/>
<proteinExistence type="predicted"/>
<dbReference type="Proteomes" id="UP000075420">
    <property type="component" value="Unassembled WGS sequence"/>
</dbReference>
<gene>
    <name evidence="1" type="ORF">BE08_33010</name>
</gene>
<accession>A0A150P2P4</accession>
<comment type="caution">
    <text evidence="1">The sequence shown here is derived from an EMBL/GenBank/DDBJ whole genome shotgun (WGS) entry which is preliminary data.</text>
</comment>
<reference evidence="1 2" key="1">
    <citation type="submission" date="2014-02" db="EMBL/GenBank/DDBJ databases">
        <title>The small core and large imbalanced accessory genome model reveals a collaborative survival strategy of Sorangium cellulosum strains in nature.</title>
        <authorList>
            <person name="Han K."/>
            <person name="Peng R."/>
            <person name="Blom J."/>
            <person name="Li Y.-Z."/>
        </authorList>
    </citation>
    <scope>NUCLEOTIDE SEQUENCE [LARGE SCALE GENOMIC DNA]</scope>
    <source>
        <strain evidence="1 2">So0157-25</strain>
    </source>
</reference>
<sequence length="237" mass="26612">MSSIVIAYEDDYHEELHLLVKALRQDRGLPGMIVEGRPVRGTGNFVHETPRLLRTPLKQTKLPPDRVVCLADADRPQDLVPRAPPAPAGADSTALDQWVRVFEASWKDHLVRESKLSEEAASRLYVCCVRWSKESLLVACPDALLEHAGGRRERVRALLDACVPAPATLDAAEFVVSYRKPTECLERVFQVIADRHYKKGRDDEDLLRLRIKPDAARRAEVLSRCPDLGRLLDVLGP</sequence>
<name>A0A150P2P4_SORCE</name>
<protein>
    <recommendedName>
        <fullName evidence="3">DUF4276 family protein</fullName>
    </recommendedName>
</protein>
<evidence type="ECO:0000313" key="1">
    <source>
        <dbReference type="EMBL" id="KYF49444.1"/>
    </source>
</evidence>